<proteinExistence type="predicted"/>
<sequence length="223" mass="25050">RFTTMMMISRQDPSFWCLDDISVTYNGVELWQDGGFEASPLTAYYTYCNPNGATSAGIISPACVESGSESFYDGSLYKSVVIVGADVADTLFKLDSCDCSRLILRELLHEFVTEVLFELETLGRLPVQFIFIRSSSDFVSVVDGLNHAHCGVSFNAVTGFRLSPVWYCRTQLALKRLSSRFSFIRFNCSFIPLLRLPHDPVYCCGLLSSPRLLRCWSGRCSYL</sequence>
<gene>
    <name evidence="1" type="ORF">KXQ929_LOCUS44539</name>
</gene>
<name>A0A820GUE1_9BILA</name>
<evidence type="ECO:0000313" key="1">
    <source>
        <dbReference type="EMBL" id="CAF4282810.1"/>
    </source>
</evidence>
<organism evidence="1 2">
    <name type="scientific">Adineta steineri</name>
    <dbReference type="NCBI Taxonomy" id="433720"/>
    <lineage>
        <taxon>Eukaryota</taxon>
        <taxon>Metazoa</taxon>
        <taxon>Spiralia</taxon>
        <taxon>Gnathifera</taxon>
        <taxon>Rotifera</taxon>
        <taxon>Eurotatoria</taxon>
        <taxon>Bdelloidea</taxon>
        <taxon>Adinetida</taxon>
        <taxon>Adinetidae</taxon>
        <taxon>Adineta</taxon>
    </lineage>
</organism>
<dbReference type="EMBL" id="CAJOBB010012874">
    <property type="protein sequence ID" value="CAF4282810.1"/>
    <property type="molecule type" value="Genomic_DNA"/>
</dbReference>
<dbReference type="Proteomes" id="UP000663868">
    <property type="component" value="Unassembled WGS sequence"/>
</dbReference>
<dbReference type="AlphaFoldDB" id="A0A820GUE1"/>
<evidence type="ECO:0000313" key="2">
    <source>
        <dbReference type="Proteomes" id="UP000663868"/>
    </source>
</evidence>
<reference evidence="1" key="1">
    <citation type="submission" date="2021-02" db="EMBL/GenBank/DDBJ databases">
        <authorList>
            <person name="Nowell W R."/>
        </authorList>
    </citation>
    <scope>NUCLEOTIDE SEQUENCE</scope>
</reference>
<protein>
    <submittedName>
        <fullName evidence="1">Uncharacterized protein</fullName>
    </submittedName>
</protein>
<feature type="non-terminal residue" evidence="1">
    <location>
        <position position="1"/>
    </location>
</feature>
<accession>A0A820GUE1</accession>
<comment type="caution">
    <text evidence="1">The sequence shown here is derived from an EMBL/GenBank/DDBJ whole genome shotgun (WGS) entry which is preliminary data.</text>
</comment>